<evidence type="ECO:0000313" key="3">
    <source>
        <dbReference type="EMBL" id="TDN32409.1"/>
    </source>
</evidence>
<protein>
    <submittedName>
        <fullName evidence="3">AbrB/MazE/SpoVT family DNA-binding domain-containing protein</fullName>
    </submittedName>
</protein>
<dbReference type="InterPro" id="IPR037914">
    <property type="entry name" value="SpoVT-AbrB_sf"/>
</dbReference>
<evidence type="ECO:0000256" key="1">
    <source>
        <dbReference type="PROSITE-ProRule" id="PRU01076"/>
    </source>
</evidence>
<dbReference type="Gene3D" id="2.10.260.10">
    <property type="match status" value="1"/>
</dbReference>
<dbReference type="EMBL" id="NKLP01000071">
    <property type="protein sequence ID" value="TDN32409.1"/>
    <property type="molecule type" value="Genomic_DNA"/>
</dbReference>
<name>A0A135YSF4_9LACO</name>
<dbReference type="AlphaFoldDB" id="A0A135YSF4"/>
<keyword evidence="1 3" id="KW-0238">DNA-binding</keyword>
<dbReference type="SUPFAM" id="SSF89447">
    <property type="entry name" value="AbrB/MazE/MraZ-like"/>
    <property type="match status" value="1"/>
</dbReference>
<dbReference type="RefSeq" id="WP_060462712.1">
    <property type="nucleotide sequence ID" value="NZ_JABUXS010000052.1"/>
</dbReference>
<dbReference type="PANTHER" id="PTHR40516:SF1">
    <property type="entry name" value="ANTITOXIN CHPS-RELATED"/>
    <property type="match status" value="1"/>
</dbReference>
<gene>
    <name evidence="3" type="ORF">CEE75_04270</name>
</gene>
<comment type="caution">
    <text evidence="3">The sequence shown here is derived from an EMBL/GenBank/DDBJ whole genome shotgun (WGS) entry which is preliminary data.</text>
</comment>
<feature type="domain" description="SpoVT-AbrB" evidence="2">
    <location>
        <begin position="3"/>
        <end position="49"/>
    </location>
</feature>
<dbReference type="InterPro" id="IPR039052">
    <property type="entry name" value="Antitox_PemI-like"/>
</dbReference>
<proteinExistence type="predicted"/>
<reference evidence="3 4" key="1">
    <citation type="submission" date="2017-06" db="EMBL/GenBank/DDBJ databases">
        <authorList>
            <person name="Swanenburg J."/>
            <person name="Kort R."/>
        </authorList>
    </citation>
    <scope>NUCLEOTIDE SEQUENCE [LARGE SCALE GENOMIC DNA]</scope>
    <source>
        <strain evidence="3 4">RL05</strain>
    </source>
</reference>
<dbReference type="PANTHER" id="PTHR40516">
    <property type="entry name" value="ANTITOXIN CHPS-RELATED"/>
    <property type="match status" value="1"/>
</dbReference>
<dbReference type="GO" id="GO:0097351">
    <property type="term" value="F:toxin sequestering activity"/>
    <property type="evidence" value="ECO:0007669"/>
    <property type="project" value="InterPro"/>
</dbReference>
<organism evidence="3 4">
    <name type="scientific">Lactobacillus crispatus</name>
    <dbReference type="NCBI Taxonomy" id="47770"/>
    <lineage>
        <taxon>Bacteria</taxon>
        <taxon>Bacillati</taxon>
        <taxon>Bacillota</taxon>
        <taxon>Bacilli</taxon>
        <taxon>Lactobacillales</taxon>
        <taxon>Lactobacillaceae</taxon>
        <taxon>Lactobacillus</taxon>
    </lineage>
</organism>
<dbReference type="PROSITE" id="PS51740">
    <property type="entry name" value="SPOVT_ABRB"/>
    <property type="match status" value="1"/>
</dbReference>
<dbReference type="GO" id="GO:0003677">
    <property type="term" value="F:DNA binding"/>
    <property type="evidence" value="ECO:0007669"/>
    <property type="project" value="UniProtKB-UniRule"/>
</dbReference>
<evidence type="ECO:0000313" key="4">
    <source>
        <dbReference type="Proteomes" id="UP000295195"/>
    </source>
</evidence>
<dbReference type="InterPro" id="IPR007159">
    <property type="entry name" value="SpoVT-AbrB_dom"/>
</dbReference>
<sequence>MEITLQKWGNSQGIRLSKSLLKDLGITTEKATFEVKVKNKELILKRKKESKLAQRFEGFDYEAYWDKWDNEHPGESKEVDWGKSVGKEIKW</sequence>
<dbReference type="SMART" id="SM00966">
    <property type="entry name" value="SpoVT_AbrB"/>
    <property type="match status" value="1"/>
</dbReference>
<dbReference type="Proteomes" id="UP000295195">
    <property type="component" value="Unassembled WGS sequence"/>
</dbReference>
<evidence type="ECO:0000259" key="2">
    <source>
        <dbReference type="PROSITE" id="PS51740"/>
    </source>
</evidence>
<accession>A0A135YSF4</accession>